<keyword evidence="2" id="KW-1185">Reference proteome</keyword>
<sequence>MIRCHSLSMTAMCSTSMSSDKQSTGDNSSEVKGFTQAPVGSQQESGGFVSRCHLMASNEKNTMALSPFI</sequence>
<organism evidence="1 2">
    <name type="scientific">Chaenocephalus aceratus</name>
    <name type="common">Blackfin icefish</name>
    <name type="synonym">Chaenichthys aceratus</name>
    <dbReference type="NCBI Taxonomy" id="36190"/>
    <lineage>
        <taxon>Eukaryota</taxon>
        <taxon>Metazoa</taxon>
        <taxon>Chordata</taxon>
        <taxon>Craniata</taxon>
        <taxon>Vertebrata</taxon>
        <taxon>Euteleostomi</taxon>
        <taxon>Actinopterygii</taxon>
        <taxon>Neopterygii</taxon>
        <taxon>Teleostei</taxon>
        <taxon>Neoteleostei</taxon>
        <taxon>Acanthomorphata</taxon>
        <taxon>Eupercaria</taxon>
        <taxon>Perciformes</taxon>
        <taxon>Notothenioidei</taxon>
        <taxon>Channichthyidae</taxon>
        <taxon>Chaenocephalus</taxon>
    </lineage>
</organism>
<gene>
    <name evidence="1" type="ORF">KUCAC02_000272</name>
</gene>
<accession>A0ACB9W6W3</accession>
<proteinExistence type="predicted"/>
<dbReference type="Proteomes" id="UP001057452">
    <property type="component" value="Chromosome 18"/>
</dbReference>
<dbReference type="EMBL" id="CM043802">
    <property type="protein sequence ID" value="KAI4808207.1"/>
    <property type="molecule type" value="Genomic_DNA"/>
</dbReference>
<protein>
    <submittedName>
        <fullName evidence="1">Uncharacterized protein</fullName>
    </submittedName>
</protein>
<name>A0ACB9W6W3_CHAAC</name>
<evidence type="ECO:0000313" key="1">
    <source>
        <dbReference type="EMBL" id="KAI4808207.1"/>
    </source>
</evidence>
<evidence type="ECO:0000313" key="2">
    <source>
        <dbReference type="Proteomes" id="UP001057452"/>
    </source>
</evidence>
<reference evidence="1" key="1">
    <citation type="submission" date="2022-05" db="EMBL/GenBank/DDBJ databases">
        <title>Chromosome-level genome of Chaenocephalus aceratus.</title>
        <authorList>
            <person name="Park H."/>
        </authorList>
    </citation>
    <scope>NUCLEOTIDE SEQUENCE</scope>
    <source>
        <strain evidence="1">KU_202001</strain>
    </source>
</reference>
<comment type="caution">
    <text evidence="1">The sequence shown here is derived from an EMBL/GenBank/DDBJ whole genome shotgun (WGS) entry which is preliminary data.</text>
</comment>